<sequence length="39" mass="4280">MTAQTPGPVRSRRKAALAGDAPARRRLRRARACIAARHL</sequence>
<feature type="region of interest" description="Disordered" evidence="1">
    <location>
        <begin position="1"/>
        <end position="24"/>
    </location>
</feature>
<dbReference type="AlphaFoldDB" id="A0AAW9CT57"/>
<gene>
    <name evidence="2" type="ORF">C7S16_0061</name>
</gene>
<dbReference type="Proteomes" id="UP001272137">
    <property type="component" value="Unassembled WGS sequence"/>
</dbReference>
<name>A0AAW9CT57_BURTH</name>
<evidence type="ECO:0000256" key="1">
    <source>
        <dbReference type="SAM" id="MobiDB-lite"/>
    </source>
</evidence>
<reference evidence="2" key="1">
    <citation type="submission" date="2018-08" db="EMBL/GenBank/DDBJ databases">
        <title>Identification of Burkholderia cepacia strains that express a Burkholderia pseudomallei-like capsular polysaccharide.</title>
        <authorList>
            <person name="Burtnick M.N."/>
            <person name="Vongsouvath M."/>
            <person name="Newton P."/>
            <person name="Wuthiekanun V."/>
            <person name="Limmathurotsakul D."/>
            <person name="Brett P.J."/>
            <person name="Chantratita N."/>
            <person name="Dance D.A."/>
        </authorList>
    </citation>
    <scope>NUCLEOTIDE SEQUENCE</scope>
    <source>
        <strain evidence="2">SBXCC001</strain>
    </source>
</reference>
<protein>
    <submittedName>
        <fullName evidence="2">Uncharacterized protein</fullName>
    </submittedName>
</protein>
<comment type="caution">
    <text evidence="2">The sequence shown here is derived from an EMBL/GenBank/DDBJ whole genome shotgun (WGS) entry which is preliminary data.</text>
</comment>
<evidence type="ECO:0000313" key="2">
    <source>
        <dbReference type="EMBL" id="MDW9253875.1"/>
    </source>
</evidence>
<organism evidence="2 3">
    <name type="scientific">Burkholderia thailandensis</name>
    <dbReference type="NCBI Taxonomy" id="57975"/>
    <lineage>
        <taxon>Bacteria</taxon>
        <taxon>Pseudomonadati</taxon>
        <taxon>Pseudomonadota</taxon>
        <taxon>Betaproteobacteria</taxon>
        <taxon>Burkholderiales</taxon>
        <taxon>Burkholderiaceae</taxon>
        <taxon>Burkholderia</taxon>
        <taxon>pseudomallei group</taxon>
    </lineage>
</organism>
<proteinExistence type="predicted"/>
<accession>A0AAW9CT57</accession>
<dbReference type="EMBL" id="QXCT01000002">
    <property type="protein sequence ID" value="MDW9253875.1"/>
    <property type="molecule type" value="Genomic_DNA"/>
</dbReference>
<evidence type="ECO:0000313" key="3">
    <source>
        <dbReference type="Proteomes" id="UP001272137"/>
    </source>
</evidence>